<organism evidence="4 5">
    <name type="scientific">Streptomyces atrovirens</name>
    <dbReference type="NCBI Taxonomy" id="285556"/>
    <lineage>
        <taxon>Bacteria</taxon>
        <taxon>Bacillati</taxon>
        <taxon>Actinomycetota</taxon>
        <taxon>Actinomycetes</taxon>
        <taxon>Kitasatosporales</taxon>
        <taxon>Streptomycetaceae</taxon>
        <taxon>Streptomyces</taxon>
    </lineage>
</organism>
<keyword evidence="1 2" id="KW-0238">DNA-binding</keyword>
<dbReference type="InterPro" id="IPR039536">
    <property type="entry name" value="TetR_C_Proteobacteria"/>
</dbReference>
<evidence type="ECO:0000313" key="5">
    <source>
        <dbReference type="Proteomes" id="UP001596035"/>
    </source>
</evidence>
<dbReference type="Pfam" id="PF00440">
    <property type="entry name" value="TetR_N"/>
    <property type="match status" value="1"/>
</dbReference>
<name>A0ABW0DKG5_9ACTN</name>
<accession>A0ABW0DKG5</accession>
<dbReference type="PANTHER" id="PTHR30055">
    <property type="entry name" value="HTH-TYPE TRANSCRIPTIONAL REGULATOR RUTR"/>
    <property type="match status" value="1"/>
</dbReference>
<dbReference type="Gene3D" id="1.10.357.10">
    <property type="entry name" value="Tetracycline Repressor, domain 2"/>
    <property type="match status" value="1"/>
</dbReference>
<dbReference type="EMBL" id="JBHSKN010000004">
    <property type="protein sequence ID" value="MFC5239201.1"/>
    <property type="molecule type" value="Genomic_DNA"/>
</dbReference>
<evidence type="ECO:0000313" key="4">
    <source>
        <dbReference type="EMBL" id="MFC5239201.1"/>
    </source>
</evidence>
<protein>
    <submittedName>
        <fullName evidence="4">TetR/AcrR family transcriptional regulator</fullName>
    </submittedName>
</protein>
<dbReference type="InterPro" id="IPR001647">
    <property type="entry name" value="HTH_TetR"/>
</dbReference>
<dbReference type="Pfam" id="PF14246">
    <property type="entry name" value="TetR_C_7"/>
    <property type="match status" value="1"/>
</dbReference>
<dbReference type="InterPro" id="IPR009057">
    <property type="entry name" value="Homeodomain-like_sf"/>
</dbReference>
<reference evidence="5" key="1">
    <citation type="journal article" date="2019" name="Int. J. Syst. Evol. Microbiol.">
        <title>The Global Catalogue of Microorganisms (GCM) 10K type strain sequencing project: providing services to taxonomists for standard genome sequencing and annotation.</title>
        <authorList>
            <consortium name="The Broad Institute Genomics Platform"/>
            <consortium name="The Broad Institute Genome Sequencing Center for Infectious Disease"/>
            <person name="Wu L."/>
            <person name="Ma J."/>
        </authorList>
    </citation>
    <scope>NUCLEOTIDE SEQUENCE [LARGE SCALE GENOMIC DNA]</scope>
    <source>
        <strain evidence="5">CGMCC 4.7131</strain>
    </source>
</reference>
<gene>
    <name evidence="4" type="ORF">ACFPWV_04620</name>
</gene>
<proteinExistence type="predicted"/>
<feature type="domain" description="HTH tetR-type" evidence="3">
    <location>
        <begin position="10"/>
        <end position="70"/>
    </location>
</feature>
<keyword evidence="5" id="KW-1185">Reference proteome</keyword>
<dbReference type="InterPro" id="IPR050109">
    <property type="entry name" value="HTH-type_TetR-like_transc_reg"/>
</dbReference>
<dbReference type="SUPFAM" id="SSF46689">
    <property type="entry name" value="Homeodomain-like"/>
    <property type="match status" value="1"/>
</dbReference>
<dbReference type="PRINTS" id="PR00455">
    <property type="entry name" value="HTHTETR"/>
</dbReference>
<dbReference type="RefSeq" id="WP_344561154.1">
    <property type="nucleotide sequence ID" value="NZ_BAAATG010000021.1"/>
</dbReference>
<dbReference type="SUPFAM" id="SSF48498">
    <property type="entry name" value="Tetracyclin repressor-like, C-terminal domain"/>
    <property type="match status" value="1"/>
</dbReference>
<evidence type="ECO:0000256" key="1">
    <source>
        <dbReference type="ARBA" id="ARBA00023125"/>
    </source>
</evidence>
<dbReference type="PANTHER" id="PTHR30055:SF146">
    <property type="entry name" value="HTH-TYPE TRANSCRIPTIONAL DUAL REGULATOR CECR"/>
    <property type="match status" value="1"/>
</dbReference>
<dbReference type="InterPro" id="IPR036271">
    <property type="entry name" value="Tet_transcr_reg_TetR-rel_C_sf"/>
</dbReference>
<sequence>MEASELGRSALKRQAIMEAATSAFMSKGYSGTSMDDIAKLAAVSKQTVYKHFSDKEKLFAEIVLATTDRIDGMIDLVAHIPADADTLEENLTHLARQFLAALTQPQVLQLRRLVIANADAFPELGASWYEQGFERVLATLAATFQRLTDHGLLRCDEPLLAANHFSGLLLWTPVNKAMFHGSPQHTEAELDHYATAGVRTFLAAYRRPPRTRRTRSALEGAV</sequence>
<feature type="DNA-binding region" description="H-T-H motif" evidence="2">
    <location>
        <begin position="33"/>
        <end position="52"/>
    </location>
</feature>
<dbReference type="Proteomes" id="UP001596035">
    <property type="component" value="Unassembled WGS sequence"/>
</dbReference>
<evidence type="ECO:0000256" key="2">
    <source>
        <dbReference type="PROSITE-ProRule" id="PRU00335"/>
    </source>
</evidence>
<dbReference type="PROSITE" id="PS50977">
    <property type="entry name" value="HTH_TETR_2"/>
    <property type="match status" value="1"/>
</dbReference>
<comment type="caution">
    <text evidence="4">The sequence shown here is derived from an EMBL/GenBank/DDBJ whole genome shotgun (WGS) entry which is preliminary data.</text>
</comment>
<evidence type="ECO:0000259" key="3">
    <source>
        <dbReference type="PROSITE" id="PS50977"/>
    </source>
</evidence>